<feature type="region of interest" description="Disordered" evidence="1">
    <location>
        <begin position="61"/>
        <end position="84"/>
    </location>
</feature>
<accession>A0A151NWW2</accession>
<dbReference type="EMBL" id="AKHW03001657">
    <property type="protein sequence ID" value="KYO41223.1"/>
    <property type="molecule type" value="Genomic_DNA"/>
</dbReference>
<name>A0A151NWW2_ALLMI</name>
<evidence type="ECO:0000313" key="3">
    <source>
        <dbReference type="Proteomes" id="UP000050525"/>
    </source>
</evidence>
<evidence type="ECO:0000313" key="2">
    <source>
        <dbReference type="EMBL" id="KYO41223.1"/>
    </source>
</evidence>
<reference evidence="2 3" key="1">
    <citation type="journal article" date="2012" name="Genome Biol.">
        <title>Sequencing three crocodilian genomes to illuminate the evolution of archosaurs and amniotes.</title>
        <authorList>
            <person name="St John J.A."/>
            <person name="Braun E.L."/>
            <person name="Isberg S.R."/>
            <person name="Miles L.G."/>
            <person name="Chong A.Y."/>
            <person name="Gongora J."/>
            <person name="Dalzell P."/>
            <person name="Moran C."/>
            <person name="Bed'hom B."/>
            <person name="Abzhanov A."/>
            <person name="Burgess S.C."/>
            <person name="Cooksey A.M."/>
            <person name="Castoe T.A."/>
            <person name="Crawford N.G."/>
            <person name="Densmore L.D."/>
            <person name="Drew J.C."/>
            <person name="Edwards S.V."/>
            <person name="Faircloth B.C."/>
            <person name="Fujita M.K."/>
            <person name="Greenwold M.J."/>
            <person name="Hoffmann F.G."/>
            <person name="Howard J.M."/>
            <person name="Iguchi T."/>
            <person name="Janes D.E."/>
            <person name="Khan S.Y."/>
            <person name="Kohno S."/>
            <person name="de Koning A.J."/>
            <person name="Lance S.L."/>
            <person name="McCarthy F.M."/>
            <person name="McCormack J.E."/>
            <person name="Merchant M.E."/>
            <person name="Peterson D.G."/>
            <person name="Pollock D.D."/>
            <person name="Pourmand N."/>
            <person name="Raney B.J."/>
            <person name="Roessler K.A."/>
            <person name="Sanford J.R."/>
            <person name="Sawyer R.H."/>
            <person name="Schmidt C.J."/>
            <person name="Triplett E.W."/>
            <person name="Tuberville T.D."/>
            <person name="Venegas-Anaya M."/>
            <person name="Howard J.T."/>
            <person name="Jarvis E.D."/>
            <person name="Guillette L.J.Jr."/>
            <person name="Glenn T.C."/>
            <person name="Green R.E."/>
            <person name="Ray D.A."/>
        </authorList>
    </citation>
    <scope>NUCLEOTIDE SEQUENCE [LARGE SCALE GENOMIC DNA]</scope>
    <source>
        <strain evidence="2">KSC_2009_1</strain>
    </source>
</reference>
<comment type="caution">
    <text evidence="2">The sequence shown here is derived from an EMBL/GenBank/DDBJ whole genome shotgun (WGS) entry which is preliminary data.</text>
</comment>
<proteinExistence type="predicted"/>
<dbReference type="AlphaFoldDB" id="A0A151NWW2"/>
<evidence type="ECO:0000256" key="1">
    <source>
        <dbReference type="SAM" id="MobiDB-lite"/>
    </source>
</evidence>
<keyword evidence="3" id="KW-1185">Reference proteome</keyword>
<dbReference type="Proteomes" id="UP000050525">
    <property type="component" value="Unassembled WGS sequence"/>
</dbReference>
<sequence>MQTCCFHLERMNVVGALYSKNPPLLTTIMEIQGHECSQSALPRSDERNLCAASRTKHSYHGLDTATHRSGTQGAGEGGNLWSII</sequence>
<gene>
    <name evidence="2" type="ORF">Y1Q_0011063</name>
</gene>
<protein>
    <submittedName>
        <fullName evidence="2">Uncharacterized protein</fullName>
    </submittedName>
</protein>
<organism evidence="2 3">
    <name type="scientific">Alligator mississippiensis</name>
    <name type="common">American alligator</name>
    <dbReference type="NCBI Taxonomy" id="8496"/>
    <lineage>
        <taxon>Eukaryota</taxon>
        <taxon>Metazoa</taxon>
        <taxon>Chordata</taxon>
        <taxon>Craniata</taxon>
        <taxon>Vertebrata</taxon>
        <taxon>Euteleostomi</taxon>
        <taxon>Archelosauria</taxon>
        <taxon>Archosauria</taxon>
        <taxon>Crocodylia</taxon>
        <taxon>Alligatoridae</taxon>
        <taxon>Alligatorinae</taxon>
        <taxon>Alligator</taxon>
    </lineage>
</organism>